<name>A0ABQ8NZN0_PYRGI</name>
<evidence type="ECO:0000313" key="3">
    <source>
        <dbReference type="Proteomes" id="UP001059893"/>
    </source>
</evidence>
<proteinExistence type="predicted"/>
<sequence>MDAGVMAYNKIGICELSDGRCYFPDHTSSPCHEDAPCLKHHYICTLLGPMVQCSERGFKFGDGLGSPRGAQRSGQKRGGGSARGLQGRRRNGRS</sequence>
<keyword evidence="3" id="KW-1185">Reference proteome</keyword>
<evidence type="ECO:0000256" key="1">
    <source>
        <dbReference type="SAM" id="MobiDB-lite"/>
    </source>
</evidence>
<feature type="region of interest" description="Disordered" evidence="1">
    <location>
        <begin position="64"/>
        <end position="94"/>
    </location>
</feature>
<accession>A0ABQ8NZN0</accession>
<dbReference type="Proteomes" id="UP001059893">
    <property type="component" value="Unassembled WGS sequence"/>
</dbReference>
<evidence type="ECO:0000313" key="2">
    <source>
        <dbReference type="EMBL" id="KAI6304241.1"/>
    </source>
</evidence>
<organism evidence="2 3">
    <name type="scientific">Pyricularia grisea</name>
    <name type="common">Crabgrass-specific blast fungus</name>
    <name type="synonym">Magnaporthe grisea</name>
    <dbReference type="NCBI Taxonomy" id="148305"/>
    <lineage>
        <taxon>Eukaryota</taxon>
        <taxon>Fungi</taxon>
        <taxon>Dikarya</taxon>
        <taxon>Ascomycota</taxon>
        <taxon>Pezizomycotina</taxon>
        <taxon>Sordariomycetes</taxon>
        <taxon>Sordariomycetidae</taxon>
        <taxon>Magnaporthales</taxon>
        <taxon>Pyriculariaceae</taxon>
        <taxon>Pyricularia</taxon>
    </lineage>
</organism>
<protein>
    <submittedName>
        <fullName evidence="2">Uncharacterized protein</fullName>
    </submittedName>
</protein>
<comment type="caution">
    <text evidence="2">The sequence shown here is derived from an EMBL/GenBank/DDBJ whole genome shotgun (WGS) entry which is preliminary data.</text>
</comment>
<gene>
    <name evidence="2" type="ORF">MCOR33_000756</name>
</gene>
<reference evidence="2" key="1">
    <citation type="submission" date="2021-01" db="EMBL/GenBank/DDBJ databases">
        <title>Deciphering the adaptive evolutionary patterns associated with biogeogrpahic diversity in the finger millet blast pathogen Magnaporthe oryzae in Eastern Africa.</title>
        <authorList>
            <person name="Onyema G."/>
            <person name="Shittu T.A."/>
            <person name="Dodsworth S."/>
            <person name="Devilliers S."/>
            <person name="Muthumeenakshi S."/>
            <person name="Sreenivasaprasad S."/>
        </authorList>
    </citation>
    <scope>NUCLEOTIDE SEQUENCE</scope>
    <source>
        <strain evidence="2">D15/s37</strain>
    </source>
</reference>
<dbReference type="EMBL" id="JABSND010000006">
    <property type="protein sequence ID" value="KAI6304241.1"/>
    <property type="molecule type" value="Genomic_DNA"/>
</dbReference>